<comment type="caution">
    <text evidence="1">The sequence shown here is derived from an EMBL/GenBank/DDBJ whole genome shotgun (WGS) entry which is preliminary data.</text>
</comment>
<proteinExistence type="predicted"/>
<protein>
    <submittedName>
        <fullName evidence="1">Uncharacterized protein</fullName>
    </submittedName>
</protein>
<reference evidence="1" key="2">
    <citation type="submission" date="2021-09" db="EMBL/GenBank/DDBJ databases">
        <authorList>
            <person name="Gilroy R."/>
        </authorList>
    </citation>
    <scope>NUCLEOTIDE SEQUENCE</scope>
    <source>
        <strain evidence="1">ChiHjej13B12-14962</strain>
    </source>
</reference>
<dbReference type="RefSeq" id="WP_303903604.1">
    <property type="nucleotide sequence ID" value="NZ_DYXC01000060.1"/>
</dbReference>
<organism evidence="1 2">
    <name type="scientific">Enteractinococcus helveticum</name>
    <dbReference type="NCBI Taxonomy" id="1837282"/>
    <lineage>
        <taxon>Bacteria</taxon>
        <taxon>Bacillati</taxon>
        <taxon>Actinomycetota</taxon>
        <taxon>Actinomycetes</taxon>
        <taxon>Micrococcales</taxon>
        <taxon>Micrococcaceae</taxon>
    </lineage>
</organism>
<sequence length="62" mass="7071">MVPLDGYVIAASLRIEVDPVQWCRSANDAVLFRNDVKDDRIANQVTLVINPDWLLGFVRWEG</sequence>
<name>A0A921FL74_9MICC</name>
<gene>
    <name evidence="1" type="ORF">K8V32_04625</name>
</gene>
<reference evidence="1" key="1">
    <citation type="journal article" date="2021" name="PeerJ">
        <title>Extensive microbial diversity within the chicken gut microbiome revealed by metagenomics and culture.</title>
        <authorList>
            <person name="Gilroy R."/>
            <person name="Ravi A."/>
            <person name="Getino M."/>
            <person name="Pursley I."/>
            <person name="Horton D.L."/>
            <person name="Alikhan N.F."/>
            <person name="Baker D."/>
            <person name="Gharbi K."/>
            <person name="Hall N."/>
            <person name="Watson M."/>
            <person name="Adriaenssens E.M."/>
            <person name="Foster-Nyarko E."/>
            <person name="Jarju S."/>
            <person name="Secka A."/>
            <person name="Antonio M."/>
            <person name="Oren A."/>
            <person name="Chaudhuri R.R."/>
            <person name="La Ragione R."/>
            <person name="Hildebrand F."/>
            <person name="Pallen M.J."/>
        </authorList>
    </citation>
    <scope>NUCLEOTIDE SEQUENCE</scope>
    <source>
        <strain evidence="1">ChiHjej13B12-14962</strain>
    </source>
</reference>
<evidence type="ECO:0000313" key="2">
    <source>
        <dbReference type="Proteomes" id="UP000703315"/>
    </source>
</evidence>
<dbReference type="AlphaFoldDB" id="A0A921FL74"/>
<dbReference type="Proteomes" id="UP000703315">
    <property type="component" value="Unassembled WGS sequence"/>
</dbReference>
<accession>A0A921FL74</accession>
<evidence type="ECO:0000313" key="1">
    <source>
        <dbReference type="EMBL" id="HJF14074.1"/>
    </source>
</evidence>
<dbReference type="EMBL" id="DYXC01000060">
    <property type="protein sequence ID" value="HJF14074.1"/>
    <property type="molecule type" value="Genomic_DNA"/>
</dbReference>